<dbReference type="Pfam" id="PF00580">
    <property type="entry name" value="UvrD-helicase"/>
    <property type="match status" value="1"/>
</dbReference>
<dbReference type="GO" id="GO:0005524">
    <property type="term" value="F:ATP binding"/>
    <property type="evidence" value="ECO:0007669"/>
    <property type="project" value="UniProtKB-KW"/>
</dbReference>
<dbReference type="InterPro" id="IPR000212">
    <property type="entry name" value="DNA_helicase_UvrD/REP"/>
</dbReference>
<dbReference type="OrthoDB" id="5318045at2"/>
<sequence>MTFTKEQLDIINSKEHSFKINAVAGSGKTTTLLQYAKNFKELKILYLAYNKSLQTSLEQKLHKMQLFNMDVKTIHSLAFNKMQAWKYKLSYDLKVDTIYKCIKEFEKEKITYEPTPNYLALIKDIVNFYCNSSLIQIDEQLLQSYKKYSNLDAKVLKLLKTKVSNILNHTRYILTSMKTHKIEATHDFYLKFFYLNKKLSSNLGYDLILVDEAQDISDVMISIVEAQNCKRVYVGDSFQQIYSFRFAINALDKLKLPTFTLSKSFRFSNELAKRVEKDLNRLYTKVQTKPLSIFGLEDKISKVGKKVVDENKPFCIISRTGFALAKEVIKYMNKNKDYKIYFEGGYNSYSFMNQTVYSIYYLKQKKYEKVSIEELKDFSSIEELEEYAKDTKNQDYLNVIRFINTYNDSIFEINKNIKSNLTQDKSKADIIFTTAHKSKGMQYKQVIMCEDDFINKKDILNPKNSLSNFRISEELNIYYVAATRAIDALNLADLDLDYSYDEQTAYDKQKYKVKQAKKKVPMKKLKELQNEWLKSNKIKHF</sequence>
<accession>A0A2N1J111</accession>
<dbReference type="InterPro" id="IPR027417">
    <property type="entry name" value="P-loop_NTPase"/>
</dbReference>
<dbReference type="Gene3D" id="3.40.50.300">
    <property type="entry name" value="P-loop containing nucleotide triphosphate hydrolases"/>
    <property type="match status" value="2"/>
</dbReference>
<dbReference type="GO" id="GO:0000725">
    <property type="term" value="P:recombinational repair"/>
    <property type="evidence" value="ECO:0007669"/>
    <property type="project" value="TreeGrafter"/>
</dbReference>
<dbReference type="RefSeq" id="WP_101185382.1">
    <property type="nucleotide sequence ID" value="NZ_CP031218.1"/>
</dbReference>
<dbReference type="EMBL" id="NXIF01000039">
    <property type="protein sequence ID" value="PKI80231.1"/>
    <property type="molecule type" value="Genomic_DNA"/>
</dbReference>
<dbReference type="GO" id="GO:0003677">
    <property type="term" value="F:DNA binding"/>
    <property type="evidence" value="ECO:0007669"/>
    <property type="project" value="InterPro"/>
</dbReference>
<dbReference type="InterPro" id="IPR014016">
    <property type="entry name" value="UvrD-like_ATP-bd"/>
</dbReference>
<dbReference type="AlphaFoldDB" id="A0A2N1J111"/>
<dbReference type="GO" id="GO:0043138">
    <property type="term" value="F:3'-5' DNA helicase activity"/>
    <property type="evidence" value="ECO:0007669"/>
    <property type="project" value="TreeGrafter"/>
</dbReference>
<protein>
    <submittedName>
        <fullName evidence="6">DNA helicase</fullName>
    </submittedName>
</protein>
<evidence type="ECO:0000256" key="2">
    <source>
        <dbReference type="ARBA" id="ARBA00022801"/>
    </source>
</evidence>
<evidence type="ECO:0000313" key="6">
    <source>
        <dbReference type="EMBL" id="PKI80231.1"/>
    </source>
</evidence>
<dbReference type="Proteomes" id="UP000233248">
    <property type="component" value="Unassembled WGS sequence"/>
</dbReference>
<proteinExistence type="predicted"/>
<evidence type="ECO:0000256" key="4">
    <source>
        <dbReference type="ARBA" id="ARBA00022840"/>
    </source>
</evidence>
<dbReference type="PANTHER" id="PTHR11070:SF30">
    <property type="entry name" value="F-BOX DNA HELICASE 1"/>
    <property type="match status" value="1"/>
</dbReference>
<evidence type="ECO:0000256" key="3">
    <source>
        <dbReference type="ARBA" id="ARBA00022806"/>
    </source>
</evidence>
<gene>
    <name evidence="6" type="ORF">CP960_10395</name>
</gene>
<keyword evidence="3 6" id="KW-0347">Helicase</keyword>
<feature type="domain" description="UvrD-like helicase ATP-binding" evidence="5">
    <location>
        <begin position="4"/>
        <end position="247"/>
    </location>
</feature>
<dbReference type="SUPFAM" id="SSF52540">
    <property type="entry name" value="P-loop containing nucleoside triphosphate hydrolases"/>
    <property type="match status" value="1"/>
</dbReference>
<organism evidence="6 7">
    <name type="scientific">Malaciobacter halophilus</name>
    <dbReference type="NCBI Taxonomy" id="197482"/>
    <lineage>
        <taxon>Bacteria</taxon>
        <taxon>Pseudomonadati</taxon>
        <taxon>Campylobacterota</taxon>
        <taxon>Epsilonproteobacteria</taxon>
        <taxon>Campylobacterales</taxon>
        <taxon>Arcobacteraceae</taxon>
        <taxon>Malaciobacter</taxon>
    </lineage>
</organism>
<evidence type="ECO:0000259" key="5">
    <source>
        <dbReference type="Pfam" id="PF00580"/>
    </source>
</evidence>
<dbReference type="KEGG" id="ahs:AHALO_1080"/>
<name>A0A2N1J111_9BACT</name>
<dbReference type="GO" id="GO:0016787">
    <property type="term" value="F:hydrolase activity"/>
    <property type="evidence" value="ECO:0007669"/>
    <property type="project" value="UniProtKB-KW"/>
</dbReference>
<evidence type="ECO:0000256" key="1">
    <source>
        <dbReference type="ARBA" id="ARBA00022741"/>
    </source>
</evidence>
<keyword evidence="4" id="KW-0067">ATP-binding</keyword>
<evidence type="ECO:0000313" key="7">
    <source>
        <dbReference type="Proteomes" id="UP000233248"/>
    </source>
</evidence>
<comment type="caution">
    <text evidence="6">The sequence shown here is derived from an EMBL/GenBank/DDBJ whole genome shotgun (WGS) entry which is preliminary data.</text>
</comment>
<reference evidence="6 7" key="1">
    <citation type="submission" date="2017-09" db="EMBL/GenBank/DDBJ databases">
        <title>Genomics of the genus Arcobacter.</title>
        <authorList>
            <person name="Perez-Cataluna A."/>
            <person name="Figueras M.J."/>
            <person name="Salas-Masso N."/>
        </authorList>
    </citation>
    <scope>NUCLEOTIDE SEQUENCE [LARGE SCALE GENOMIC DNA]</scope>
    <source>
        <strain evidence="6 7">DSM 18005</strain>
    </source>
</reference>
<keyword evidence="7" id="KW-1185">Reference proteome</keyword>
<dbReference type="PANTHER" id="PTHR11070">
    <property type="entry name" value="UVRD / RECB / PCRA DNA HELICASE FAMILY MEMBER"/>
    <property type="match status" value="1"/>
</dbReference>
<keyword evidence="2" id="KW-0378">Hydrolase</keyword>
<keyword evidence="1" id="KW-0547">Nucleotide-binding</keyword>